<evidence type="ECO:0000313" key="1">
    <source>
        <dbReference type="EMBL" id="TWU26198.1"/>
    </source>
</evidence>
<dbReference type="Proteomes" id="UP000316304">
    <property type="component" value="Unassembled WGS sequence"/>
</dbReference>
<organism evidence="1 2">
    <name type="scientific">Novipirellula galeiformis</name>
    <dbReference type="NCBI Taxonomy" id="2528004"/>
    <lineage>
        <taxon>Bacteria</taxon>
        <taxon>Pseudomonadati</taxon>
        <taxon>Planctomycetota</taxon>
        <taxon>Planctomycetia</taxon>
        <taxon>Pirellulales</taxon>
        <taxon>Pirellulaceae</taxon>
        <taxon>Novipirellula</taxon>
    </lineage>
</organism>
<name>A0A5C6CP77_9BACT</name>
<comment type="caution">
    <text evidence="1">The sequence shown here is derived from an EMBL/GenBank/DDBJ whole genome shotgun (WGS) entry which is preliminary data.</text>
</comment>
<keyword evidence="2" id="KW-1185">Reference proteome</keyword>
<dbReference type="EMBL" id="SJPT01000001">
    <property type="protein sequence ID" value="TWU26198.1"/>
    <property type="molecule type" value="Genomic_DNA"/>
</dbReference>
<sequence>MTKIVRHDDNDIGAGVIASRTIASSLPDEAFA</sequence>
<protein>
    <submittedName>
        <fullName evidence="1">Uncharacterized protein</fullName>
    </submittedName>
</protein>
<proteinExistence type="predicted"/>
<accession>A0A5C6CP77</accession>
<evidence type="ECO:0000313" key="2">
    <source>
        <dbReference type="Proteomes" id="UP000316304"/>
    </source>
</evidence>
<dbReference type="AlphaFoldDB" id="A0A5C6CP77"/>
<reference evidence="1 2" key="1">
    <citation type="submission" date="2019-02" db="EMBL/GenBank/DDBJ databases">
        <title>Deep-cultivation of Planctomycetes and their phenomic and genomic characterization uncovers novel biology.</title>
        <authorList>
            <person name="Wiegand S."/>
            <person name="Jogler M."/>
            <person name="Boedeker C."/>
            <person name="Pinto D."/>
            <person name="Vollmers J."/>
            <person name="Rivas-Marin E."/>
            <person name="Kohn T."/>
            <person name="Peeters S.H."/>
            <person name="Heuer A."/>
            <person name="Rast P."/>
            <person name="Oberbeckmann S."/>
            <person name="Bunk B."/>
            <person name="Jeske O."/>
            <person name="Meyerdierks A."/>
            <person name="Storesund J.E."/>
            <person name="Kallscheuer N."/>
            <person name="Luecker S."/>
            <person name="Lage O.M."/>
            <person name="Pohl T."/>
            <person name="Merkel B.J."/>
            <person name="Hornburger P."/>
            <person name="Mueller R.-W."/>
            <person name="Bruemmer F."/>
            <person name="Labrenz M."/>
            <person name="Spormann A.M."/>
            <person name="Op Den Camp H."/>
            <person name="Overmann J."/>
            <person name="Amann R."/>
            <person name="Jetten M.S.M."/>
            <person name="Mascher T."/>
            <person name="Medema M.H."/>
            <person name="Devos D.P."/>
            <person name="Kaster A.-K."/>
            <person name="Ovreas L."/>
            <person name="Rohde M."/>
            <person name="Galperin M.Y."/>
            <person name="Jogler C."/>
        </authorList>
    </citation>
    <scope>NUCLEOTIDE SEQUENCE [LARGE SCALE GENOMIC DNA]</scope>
    <source>
        <strain evidence="1 2">Pla52o</strain>
    </source>
</reference>
<gene>
    <name evidence="1" type="ORF">Pla52o_00510</name>
</gene>